<reference evidence="4" key="1">
    <citation type="journal article" date="2014" name="Int. J. Syst. Evol. Microbiol.">
        <title>Complete genome sequence of Corynebacterium casei LMG S-19264T (=DSM 44701T), isolated from a smear-ripened cheese.</title>
        <authorList>
            <consortium name="US DOE Joint Genome Institute (JGI-PGF)"/>
            <person name="Walter F."/>
            <person name="Albersmeier A."/>
            <person name="Kalinowski J."/>
            <person name="Ruckert C."/>
        </authorList>
    </citation>
    <scope>NUCLEOTIDE SEQUENCE</scope>
    <source>
        <strain evidence="4">KCTC 32437</strain>
    </source>
</reference>
<dbReference type="EMBL" id="BMZE01000004">
    <property type="protein sequence ID" value="GHA36837.1"/>
    <property type="molecule type" value="Genomic_DNA"/>
</dbReference>
<dbReference type="InterPro" id="IPR010610">
    <property type="entry name" value="EryCIII-like_C"/>
</dbReference>
<dbReference type="PANTHER" id="PTHR48050">
    <property type="entry name" value="STEROL 3-BETA-GLUCOSYLTRANSFERASE"/>
    <property type="match status" value="1"/>
</dbReference>
<evidence type="ECO:0000259" key="2">
    <source>
        <dbReference type="Pfam" id="PF03033"/>
    </source>
</evidence>
<gene>
    <name evidence="4" type="ORF">GCM10007989_36210</name>
</gene>
<dbReference type="SUPFAM" id="SSF53756">
    <property type="entry name" value="UDP-Glycosyltransferase/glycogen phosphorylase"/>
    <property type="match status" value="1"/>
</dbReference>
<dbReference type="InterPro" id="IPR050426">
    <property type="entry name" value="Glycosyltransferase_28"/>
</dbReference>
<dbReference type="GO" id="GO:0005975">
    <property type="term" value="P:carbohydrate metabolic process"/>
    <property type="evidence" value="ECO:0007669"/>
    <property type="project" value="InterPro"/>
</dbReference>
<dbReference type="Proteomes" id="UP000646579">
    <property type="component" value="Unassembled WGS sequence"/>
</dbReference>
<proteinExistence type="predicted"/>
<dbReference type="RefSeq" id="WP_189427192.1">
    <property type="nucleotide sequence ID" value="NZ_BMZE01000004.1"/>
</dbReference>
<dbReference type="FunFam" id="3.40.50.2000:FF:000009">
    <property type="entry name" value="Sterol 3-beta-glucosyltransferase UGT80A2"/>
    <property type="match status" value="1"/>
</dbReference>
<protein>
    <submittedName>
        <fullName evidence="4">Glycosyl transferase family 1</fullName>
    </submittedName>
</protein>
<feature type="domain" description="Glycosyltransferase family 28 N-terminal" evidence="2">
    <location>
        <begin position="5"/>
        <end position="131"/>
    </location>
</feature>
<feature type="region of interest" description="Disordered" evidence="1">
    <location>
        <begin position="427"/>
        <end position="446"/>
    </location>
</feature>
<accession>A0A918SEF4</accession>
<dbReference type="Pfam" id="PF03033">
    <property type="entry name" value="Glyco_transf_28"/>
    <property type="match status" value="1"/>
</dbReference>
<organism evidence="4 5">
    <name type="scientific">Devosia pacifica</name>
    <dbReference type="NCBI Taxonomy" id="1335967"/>
    <lineage>
        <taxon>Bacteria</taxon>
        <taxon>Pseudomonadati</taxon>
        <taxon>Pseudomonadota</taxon>
        <taxon>Alphaproteobacteria</taxon>
        <taxon>Hyphomicrobiales</taxon>
        <taxon>Devosiaceae</taxon>
        <taxon>Devosia</taxon>
    </lineage>
</organism>
<reference evidence="4" key="2">
    <citation type="submission" date="2020-09" db="EMBL/GenBank/DDBJ databases">
        <authorList>
            <person name="Sun Q."/>
            <person name="Kim S."/>
        </authorList>
    </citation>
    <scope>NUCLEOTIDE SEQUENCE</scope>
    <source>
        <strain evidence="4">KCTC 32437</strain>
    </source>
</reference>
<dbReference type="PANTHER" id="PTHR48050:SF13">
    <property type="entry name" value="STEROL 3-BETA-GLUCOSYLTRANSFERASE UGT80A2"/>
    <property type="match status" value="1"/>
</dbReference>
<dbReference type="AlphaFoldDB" id="A0A918SEF4"/>
<keyword evidence="4" id="KW-0808">Transferase</keyword>
<dbReference type="GO" id="GO:0016758">
    <property type="term" value="F:hexosyltransferase activity"/>
    <property type="evidence" value="ECO:0007669"/>
    <property type="project" value="InterPro"/>
</dbReference>
<evidence type="ECO:0000256" key="1">
    <source>
        <dbReference type="SAM" id="MobiDB-lite"/>
    </source>
</evidence>
<dbReference type="InterPro" id="IPR004276">
    <property type="entry name" value="GlycoTrans_28_N"/>
</dbReference>
<name>A0A918SEF4_9HYPH</name>
<evidence type="ECO:0000313" key="5">
    <source>
        <dbReference type="Proteomes" id="UP000646579"/>
    </source>
</evidence>
<evidence type="ECO:0000259" key="3">
    <source>
        <dbReference type="Pfam" id="PF06722"/>
    </source>
</evidence>
<dbReference type="GO" id="GO:0008194">
    <property type="term" value="F:UDP-glycosyltransferase activity"/>
    <property type="evidence" value="ECO:0007669"/>
    <property type="project" value="InterPro"/>
</dbReference>
<dbReference type="GO" id="GO:0033072">
    <property type="term" value="P:vancomycin biosynthetic process"/>
    <property type="evidence" value="ECO:0007669"/>
    <property type="project" value="UniProtKB-ARBA"/>
</dbReference>
<feature type="domain" description="Erythromycin biosynthesis protein CIII-like C-terminal" evidence="3">
    <location>
        <begin position="296"/>
        <end position="400"/>
    </location>
</feature>
<comment type="caution">
    <text evidence="4">The sequence shown here is derived from an EMBL/GenBank/DDBJ whole genome shotgun (WGS) entry which is preliminary data.</text>
</comment>
<evidence type="ECO:0000313" key="4">
    <source>
        <dbReference type="EMBL" id="GHA36837.1"/>
    </source>
</evidence>
<dbReference type="InterPro" id="IPR002213">
    <property type="entry name" value="UDP_glucos_trans"/>
</dbReference>
<sequence>MVKRIALCTIGTQGDVQPYVALGLALKKHGYSVAMGASDDFGEMIESYGLEFHSLGDSIQNFLLQSRFENAMSQSMLINGPSLLRQGQQIVDVAARRAWNMSQGADAIILNMNTSFGIDIAEALKIPAIMVALQPLNTTSEFPLCMYNVGPDFGRAFNRLTYTTMSVQQLYYNLPRNKLRRELMGLDSRMMGGLFRNTDGSHLPTLYAYSPTVSPRPGDWPKSAMVTGYWSLGDNTGWQPSPEFQRFLSEGDAPVYIGFGSMPFGAARNTQILKEAVRAWGGRAVVARGWGGIDPSDLPANIFAIEKAPHDKLFKYVSGVVHHGGAGTTSAGLHLGRPTFIVPQAVDQPYWGRRVYELGCGPKPVRLRRLTPEILADALRELTNNVAYRHNAARVAEQLDIEDGTGEAIKIIEQVMASYIPRVRPSRRRRADISSRARTGAAAKAS</sequence>
<keyword evidence="5" id="KW-1185">Reference proteome</keyword>
<dbReference type="Gene3D" id="3.40.50.2000">
    <property type="entry name" value="Glycogen Phosphorylase B"/>
    <property type="match status" value="2"/>
</dbReference>
<dbReference type="CDD" id="cd03784">
    <property type="entry name" value="GT1_Gtf-like"/>
    <property type="match status" value="1"/>
</dbReference>
<dbReference type="Pfam" id="PF06722">
    <property type="entry name" value="EryCIII-like_C"/>
    <property type="match status" value="1"/>
</dbReference>